<proteinExistence type="predicted"/>
<dbReference type="AlphaFoldDB" id="A0A4U5VX01"/>
<keyword evidence="3" id="KW-1185">Reference proteome</keyword>
<gene>
    <name evidence="2" type="ORF">D9C73_026636</name>
</gene>
<feature type="transmembrane region" description="Helical" evidence="1">
    <location>
        <begin position="117"/>
        <end position="138"/>
    </location>
</feature>
<feature type="transmembrane region" description="Helical" evidence="1">
    <location>
        <begin position="150"/>
        <end position="170"/>
    </location>
</feature>
<name>A0A4U5VX01_COLLU</name>
<evidence type="ECO:0008006" key="4">
    <source>
        <dbReference type="Google" id="ProtNLM"/>
    </source>
</evidence>
<feature type="transmembrane region" description="Helical" evidence="1">
    <location>
        <begin position="182"/>
        <end position="204"/>
    </location>
</feature>
<keyword evidence="1" id="KW-0472">Membrane</keyword>
<evidence type="ECO:0000256" key="1">
    <source>
        <dbReference type="SAM" id="Phobius"/>
    </source>
</evidence>
<sequence length="236" mass="26717">MSVNNSSSTNGSFPTRHCYFTLCIVGEEIFNASIYIYIVFILPLSTFVLYLGFQQWKQQRPSEAVISSCDFFTYNMAVMELIGIFGGIINIVITHASLRLLVDVVNGIMAFPWNGQVFLPVLTCADRYMAVVHPITYLKLKQVTRIRIRNISTGFIWLQGIAAIVFMILMKPYPQYGLIPSFSLLVFALIAVISCSLPVLCVLIRPRPAVWCYLCCFYIEQENYQAVSTTLCPDED</sequence>
<accession>A0A4U5VX01</accession>
<evidence type="ECO:0000313" key="2">
    <source>
        <dbReference type="EMBL" id="TKS93376.1"/>
    </source>
</evidence>
<feature type="transmembrane region" description="Helical" evidence="1">
    <location>
        <begin position="34"/>
        <end position="53"/>
    </location>
</feature>
<dbReference type="EMBL" id="CM014101">
    <property type="protein sequence ID" value="TKS93376.1"/>
    <property type="molecule type" value="Genomic_DNA"/>
</dbReference>
<evidence type="ECO:0000313" key="3">
    <source>
        <dbReference type="Proteomes" id="UP000298787"/>
    </source>
</evidence>
<dbReference type="Proteomes" id="UP000298787">
    <property type="component" value="Chromosome 24"/>
</dbReference>
<protein>
    <recommendedName>
        <fullName evidence="4">G-protein coupled receptors family 1 profile domain-containing protein</fullName>
    </recommendedName>
</protein>
<keyword evidence="1" id="KW-0812">Transmembrane</keyword>
<reference evidence="2 3" key="1">
    <citation type="submission" date="2019-01" db="EMBL/GenBank/DDBJ databases">
        <title>Genome Assembly of Collichthys lucidus.</title>
        <authorList>
            <person name="Cai M."/>
            <person name="Xiao S."/>
        </authorList>
    </citation>
    <scope>NUCLEOTIDE SEQUENCE [LARGE SCALE GENOMIC DNA]</scope>
    <source>
        <strain evidence="2">JT15FE1705JMU</strain>
        <tissue evidence="2">Muscle</tissue>
    </source>
</reference>
<keyword evidence="1" id="KW-1133">Transmembrane helix</keyword>
<organism evidence="2 3">
    <name type="scientific">Collichthys lucidus</name>
    <name type="common">Big head croaker</name>
    <name type="synonym">Sciaena lucida</name>
    <dbReference type="NCBI Taxonomy" id="240159"/>
    <lineage>
        <taxon>Eukaryota</taxon>
        <taxon>Metazoa</taxon>
        <taxon>Chordata</taxon>
        <taxon>Craniata</taxon>
        <taxon>Vertebrata</taxon>
        <taxon>Euteleostomi</taxon>
        <taxon>Actinopterygii</taxon>
        <taxon>Neopterygii</taxon>
        <taxon>Teleostei</taxon>
        <taxon>Neoteleostei</taxon>
        <taxon>Acanthomorphata</taxon>
        <taxon>Eupercaria</taxon>
        <taxon>Sciaenidae</taxon>
        <taxon>Collichthys</taxon>
    </lineage>
</organism>
<feature type="transmembrane region" description="Helical" evidence="1">
    <location>
        <begin position="74"/>
        <end position="97"/>
    </location>
</feature>